<name>A0AAN5D7S5_9BILA</name>
<gene>
    <name evidence="1" type="ORF">PMAYCL1PPCAC_28596</name>
</gene>
<feature type="non-terminal residue" evidence="1">
    <location>
        <position position="90"/>
    </location>
</feature>
<evidence type="ECO:0000313" key="1">
    <source>
        <dbReference type="EMBL" id="GMR58401.1"/>
    </source>
</evidence>
<dbReference type="AlphaFoldDB" id="A0AAN5D7S5"/>
<reference evidence="2" key="1">
    <citation type="submission" date="2022-10" db="EMBL/GenBank/DDBJ databases">
        <title>Genome assembly of Pristionchus species.</title>
        <authorList>
            <person name="Yoshida K."/>
            <person name="Sommer R.J."/>
        </authorList>
    </citation>
    <scope>NUCLEOTIDE SEQUENCE [LARGE SCALE GENOMIC DNA]</scope>
    <source>
        <strain evidence="2">RS5460</strain>
    </source>
</reference>
<sequence length="90" mass="10072">MTVLMTGLTCMGSLWQQLPLDGFVDVTQLHSTPLLHPPHPNLTIHPNLRNHRKSVVTLLPAGDFLAEKTSQIFLMTPSLTERKSELTNSR</sequence>
<evidence type="ECO:0000313" key="2">
    <source>
        <dbReference type="Proteomes" id="UP001328107"/>
    </source>
</evidence>
<dbReference type="Proteomes" id="UP001328107">
    <property type="component" value="Unassembled WGS sequence"/>
</dbReference>
<proteinExistence type="predicted"/>
<dbReference type="EMBL" id="BTRK01000006">
    <property type="protein sequence ID" value="GMR58401.1"/>
    <property type="molecule type" value="Genomic_DNA"/>
</dbReference>
<organism evidence="1 2">
    <name type="scientific">Pristionchus mayeri</name>
    <dbReference type="NCBI Taxonomy" id="1317129"/>
    <lineage>
        <taxon>Eukaryota</taxon>
        <taxon>Metazoa</taxon>
        <taxon>Ecdysozoa</taxon>
        <taxon>Nematoda</taxon>
        <taxon>Chromadorea</taxon>
        <taxon>Rhabditida</taxon>
        <taxon>Rhabditina</taxon>
        <taxon>Diplogasteromorpha</taxon>
        <taxon>Diplogasteroidea</taxon>
        <taxon>Neodiplogasteridae</taxon>
        <taxon>Pristionchus</taxon>
    </lineage>
</organism>
<comment type="caution">
    <text evidence="1">The sequence shown here is derived from an EMBL/GenBank/DDBJ whole genome shotgun (WGS) entry which is preliminary data.</text>
</comment>
<keyword evidence="2" id="KW-1185">Reference proteome</keyword>
<protein>
    <submittedName>
        <fullName evidence="1">Uncharacterized protein</fullName>
    </submittedName>
</protein>
<accession>A0AAN5D7S5</accession>